<feature type="region of interest" description="Disordered" evidence="1">
    <location>
        <begin position="1"/>
        <end position="38"/>
    </location>
</feature>
<gene>
    <name evidence="3" type="ORF">BO94DRAFT_173050</name>
</gene>
<sequence>MDGSSWPSFSLLSRSTGSAASSDTSSQGSSQPTNPSIHPSDIFPPLQTNLSSQSSLLISFSPLPQRWHRCTQSFLDYISLREAFGLTALSTLFAGFFFSLACTLVWRASRTCSLATLCLPGSSRSRGAASCVELLFIPFFSFGDTLVLHSLYLQS</sequence>
<comment type="caution">
    <text evidence="3">The sequence shown here is derived from an EMBL/GenBank/DDBJ whole genome shotgun (WGS) entry which is preliminary data.</text>
</comment>
<accession>A0A317W1K9</accession>
<feature type="compositionally biased region" description="Low complexity" evidence="1">
    <location>
        <begin position="1"/>
        <end position="31"/>
    </location>
</feature>
<protein>
    <submittedName>
        <fullName evidence="3">Uncharacterized protein</fullName>
    </submittedName>
</protein>
<keyword evidence="4" id="KW-1185">Reference proteome</keyword>
<evidence type="ECO:0000313" key="3">
    <source>
        <dbReference type="EMBL" id="PWY79491.1"/>
    </source>
</evidence>
<reference evidence="3 4" key="1">
    <citation type="submission" date="2016-12" db="EMBL/GenBank/DDBJ databases">
        <title>The genomes of Aspergillus section Nigri reveals drivers in fungal speciation.</title>
        <authorList>
            <consortium name="DOE Joint Genome Institute"/>
            <person name="Vesth T.C."/>
            <person name="Nybo J."/>
            <person name="Theobald S."/>
            <person name="Brandl J."/>
            <person name="Frisvad J.C."/>
            <person name="Nielsen K.F."/>
            <person name="Lyhne E.K."/>
            <person name="Kogle M.E."/>
            <person name="Kuo A."/>
            <person name="Riley R."/>
            <person name="Clum A."/>
            <person name="Nolan M."/>
            <person name="Lipzen A."/>
            <person name="Salamov A."/>
            <person name="Henrissat B."/>
            <person name="Wiebenga A."/>
            <person name="De Vries R.P."/>
            <person name="Grigoriev I.V."/>
            <person name="Mortensen U.H."/>
            <person name="Andersen M.R."/>
            <person name="Baker S.E."/>
        </authorList>
    </citation>
    <scope>NUCLEOTIDE SEQUENCE [LARGE SCALE GENOMIC DNA]</scope>
    <source>
        <strain evidence="3 4">CBS 115572</strain>
    </source>
</reference>
<keyword evidence="2" id="KW-0812">Transmembrane</keyword>
<dbReference type="EMBL" id="MSFK01000023">
    <property type="protein sequence ID" value="PWY79491.1"/>
    <property type="molecule type" value="Genomic_DNA"/>
</dbReference>
<proteinExistence type="predicted"/>
<dbReference type="GeneID" id="37108071"/>
<name>A0A317W1K9_9EURO</name>
<feature type="transmembrane region" description="Helical" evidence="2">
    <location>
        <begin position="83"/>
        <end position="106"/>
    </location>
</feature>
<evidence type="ECO:0000256" key="2">
    <source>
        <dbReference type="SAM" id="Phobius"/>
    </source>
</evidence>
<dbReference type="Proteomes" id="UP000246702">
    <property type="component" value="Unassembled WGS sequence"/>
</dbReference>
<evidence type="ECO:0000256" key="1">
    <source>
        <dbReference type="SAM" id="MobiDB-lite"/>
    </source>
</evidence>
<dbReference type="RefSeq" id="XP_025465063.1">
    <property type="nucleotide sequence ID" value="XM_025605928.1"/>
</dbReference>
<dbReference type="AlphaFoldDB" id="A0A317W1K9"/>
<keyword evidence="2" id="KW-0472">Membrane</keyword>
<evidence type="ECO:0000313" key="4">
    <source>
        <dbReference type="Proteomes" id="UP000246702"/>
    </source>
</evidence>
<organism evidence="3 4">
    <name type="scientific">Aspergillus sclerotioniger CBS 115572</name>
    <dbReference type="NCBI Taxonomy" id="1450535"/>
    <lineage>
        <taxon>Eukaryota</taxon>
        <taxon>Fungi</taxon>
        <taxon>Dikarya</taxon>
        <taxon>Ascomycota</taxon>
        <taxon>Pezizomycotina</taxon>
        <taxon>Eurotiomycetes</taxon>
        <taxon>Eurotiomycetidae</taxon>
        <taxon>Eurotiales</taxon>
        <taxon>Aspergillaceae</taxon>
        <taxon>Aspergillus</taxon>
        <taxon>Aspergillus subgen. Circumdati</taxon>
    </lineage>
</organism>
<keyword evidence="2" id="KW-1133">Transmembrane helix</keyword>